<dbReference type="SUPFAM" id="SSF63829">
    <property type="entry name" value="Calcium-dependent phosphotriesterase"/>
    <property type="match status" value="1"/>
</dbReference>
<keyword evidence="3" id="KW-0378">Hydrolase</keyword>
<accession>A0A6J4HJB9</accession>
<proteinExistence type="predicted"/>
<dbReference type="GO" id="GO:0005576">
    <property type="term" value="C:extracellular region"/>
    <property type="evidence" value="ECO:0007669"/>
    <property type="project" value="UniProtKB-SubCell"/>
</dbReference>
<reference evidence="3" key="1">
    <citation type="submission" date="2020-02" db="EMBL/GenBank/DDBJ databases">
        <authorList>
            <person name="Meier V. D."/>
        </authorList>
    </citation>
    <scope>NUCLEOTIDE SEQUENCE</scope>
    <source>
        <strain evidence="3">AVDCRST_MAG52</strain>
    </source>
</reference>
<gene>
    <name evidence="3" type="ORF">AVDCRST_MAG52-697</name>
</gene>
<name>A0A6J4HJB9_9ACTN</name>
<protein>
    <submittedName>
        <fullName evidence="3">Gluconolactonase</fullName>
        <ecNumber evidence="3">3.1.1.17</ecNumber>
    </submittedName>
</protein>
<dbReference type="AlphaFoldDB" id="A0A6J4HJB9"/>
<evidence type="ECO:0000313" key="3">
    <source>
        <dbReference type="EMBL" id="CAA9224692.1"/>
    </source>
</evidence>
<dbReference type="EMBL" id="CADCTN010000046">
    <property type="protein sequence ID" value="CAA9224692.1"/>
    <property type="molecule type" value="Genomic_DNA"/>
</dbReference>
<dbReference type="Gene3D" id="2.120.10.30">
    <property type="entry name" value="TolB, C-terminal domain"/>
    <property type="match status" value="1"/>
</dbReference>
<comment type="subcellular location">
    <subcellularLocation>
        <location evidence="1">Secreted</location>
    </subcellularLocation>
</comment>
<dbReference type="PANTHER" id="PTHR10009:SF18">
    <property type="entry name" value="PROTEIN YELLOW-LIKE PROTEIN"/>
    <property type="match status" value="1"/>
</dbReference>
<dbReference type="EC" id="3.1.1.17" evidence="3"/>
<keyword evidence="2" id="KW-0964">Secreted</keyword>
<dbReference type="PANTHER" id="PTHR10009">
    <property type="entry name" value="PROTEIN YELLOW-RELATED"/>
    <property type="match status" value="1"/>
</dbReference>
<sequence length="328" mass="34930">MCLPRYSAANPFTLAEVAGDGSVTAFPDAEMNRPDPGRPDQTLFSTLNCVPDRRGRLWILDSGQATTAEPVTQGAAKLVCVDLATNEVVRTVPLSSVTSEKASPNDLVIWHDPAGEPVRAYISDQGRGGQGALIAVDLTTGRVVRRLAEHASTASQPGGVLRIMEGRHVLLRSADGASRPLLGGANAIALSPDGMHLYYGPIASRRAYRIDTGRLLDPSASDADLAATVVDLGEKGATAGMITDALGRIYLSLQEFNAVGRRELDGTITVLDDDPRLIWPDTFSITDDGWLYVTAAQANRRPEFNGGVDQQKPPYGIFRIRIGAGPAT</sequence>
<dbReference type="Pfam" id="PF03022">
    <property type="entry name" value="MRJP"/>
    <property type="match status" value="1"/>
</dbReference>
<evidence type="ECO:0000256" key="1">
    <source>
        <dbReference type="ARBA" id="ARBA00004613"/>
    </source>
</evidence>
<organism evidence="3">
    <name type="scientific">uncultured Blastococcus sp</name>
    <dbReference type="NCBI Taxonomy" id="217144"/>
    <lineage>
        <taxon>Bacteria</taxon>
        <taxon>Bacillati</taxon>
        <taxon>Actinomycetota</taxon>
        <taxon>Actinomycetes</taxon>
        <taxon>Geodermatophilales</taxon>
        <taxon>Geodermatophilaceae</taxon>
        <taxon>Blastococcus</taxon>
        <taxon>environmental samples</taxon>
    </lineage>
</organism>
<dbReference type="InterPro" id="IPR017996">
    <property type="entry name" value="MRJP/yellow-related"/>
</dbReference>
<dbReference type="InterPro" id="IPR011042">
    <property type="entry name" value="6-blade_b-propeller_TolB-like"/>
</dbReference>
<evidence type="ECO:0000256" key="2">
    <source>
        <dbReference type="ARBA" id="ARBA00022525"/>
    </source>
</evidence>
<dbReference type="GO" id="GO:0004341">
    <property type="term" value="F:gluconolactonase activity"/>
    <property type="evidence" value="ECO:0007669"/>
    <property type="project" value="UniProtKB-EC"/>
</dbReference>